<proteinExistence type="predicted"/>
<dbReference type="PANTHER" id="PTHR22880">
    <property type="entry name" value="FALZ-RELATED BROMODOMAIN-CONTAINING PROTEINS"/>
    <property type="match status" value="1"/>
</dbReference>
<dbReference type="InterPro" id="IPR001487">
    <property type="entry name" value="Bromodomain"/>
</dbReference>
<feature type="domain" description="Bromo" evidence="3">
    <location>
        <begin position="170"/>
        <end position="216"/>
    </location>
</feature>
<dbReference type="AlphaFoldDB" id="A0A2N0RSB6"/>
<dbReference type="PANTHER" id="PTHR22880:SF225">
    <property type="entry name" value="BROMODOMAIN-CONTAINING PROTEIN BET-1-RELATED"/>
    <property type="match status" value="1"/>
</dbReference>
<organism evidence="4 5">
    <name type="scientific">Rhizophagus irregularis</name>
    <dbReference type="NCBI Taxonomy" id="588596"/>
    <lineage>
        <taxon>Eukaryota</taxon>
        <taxon>Fungi</taxon>
        <taxon>Fungi incertae sedis</taxon>
        <taxon>Mucoromycota</taxon>
        <taxon>Glomeromycotina</taxon>
        <taxon>Glomeromycetes</taxon>
        <taxon>Glomerales</taxon>
        <taxon>Glomeraceae</taxon>
        <taxon>Rhizophagus</taxon>
    </lineage>
</organism>
<dbReference type="Gene3D" id="1.20.920.10">
    <property type="entry name" value="Bromodomain-like"/>
    <property type="match status" value="1"/>
</dbReference>
<gene>
    <name evidence="4" type="ORF">RhiirA1_460008</name>
</gene>
<dbReference type="GO" id="GO:0000785">
    <property type="term" value="C:chromatin"/>
    <property type="evidence" value="ECO:0007669"/>
    <property type="project" value="TreeGrafter"/>
</dbReference>
<dbReference type="VEuPathDB" id="FungiDB:RhiirFUN_024555"/>
<dbReference type="PROSITE" id="PS50014">
    <property type="entry name" value="BROMODOMAIN_2"/>
    <property type="match status" value="1"/>
</dbReference>
<evidence type="ECO:0000256" key="2">
    <source>
        <dbReference type="PROSITE-ProRule" id="PRU00035"/>
    </source>
</evidence>
<dbReference type="SUPFAM" id="SSF47370">
    <property type="entry name" value="Bromodomain"/>
    <property type="match status" value="1"/>
</dbReference>
<dbReference type="Proteomes" id="UP000232688">
    <property type="component" value="Unassembled WGS sequence"/>
</dbReference>
<sequence length="243" mass="29560">MSLYLGKEYLTRYLTYNRFNLSYREFLIKHHDIIFISSLSFISSLPFSNWKTFDDYWAIKFLEEAKFLMINKVILKMSTFDDLKDKINTERLQHEKYFQAYWCEVIKQYRKDNLIPGAIYKKNTIKKANTKDNIKPDLLFCYDILYELENDPHAYPFYKYINSNYFNVTINQPIDLFTINLKLENNQYLNAEEFKKDIHLMFDNCFISNDDESDIYISGRELEDVFNKLWYIYQIEQKQENSN</sequence>
<name>A0A2N0RSB6_9GLOM</name>
<dbReference type="VEuPathDB" id="FungiDB:FUN_025175"/>
<dbReference type="Pfam" id="PF00439">
    <property type="entry name" value="Bromodomain"/>
    <property type="match status" value="1"/>
</dbReference>
<dbReference type="InterPro" id="IPR036427">
    <property type="entry name" value="Bromodomain-like_sf"/>
</dbReference>
<dbReference type="GO" id="GO:0005634">
    <property type="term" value="C:nucleus"/>
    <property type="evidence" value="ECO:0007669"/>
    <property type="project" value="TreeGrafter"/>
</dbReference>
<dbReference type="PRINTS" id="PR00503">
    <property type="entry name" value="BROMODOMAIN"/>
</dbReference>
<evidence type="ECO:0000256" key="1">
    <source>
        <dbReference type="ARBA" id="ARBA00023117"/>
    </source>
</evidence>
<dbReference type="InterPro" id="IPR050935">
    <property type="entry name" value="Bromo_chromatin_reader"/>
</dbReference>
<comment type="caution">
    <text evidence="4">The sequence shown here is derived from an EMBL/GenBank/DDBJ whole genome shotgun (WGS) entry which is preliminary data.</text>
</comment>
<evidence type="ECO:0000313" key="4">
    <source>
        <dbReference type="EMBL" id="PKC66206.1"/>
    </source>
</evidence>
<reference evidence="4 5" key="1">
    <citation type="submission" date="2017-10" db="EMBL/GenBank/DDBJ databases">
        <title>Extensive intraspecific genome diversity in a model arbuscular mycorrhizal fungus.</title>
        <authorList>
            <person name="Chen E.C.H."/>
            <person name="Morin E."/>
            <person name="Baudet D."/>
            <person name="Noel J."/>
            <person name="Ndikumana S."/>
            <person name="Charron P."/>
            <person name="St-Onge C."/>
            <person name="Giorgi J."/>
            <person name="Grigoriev I.V."/>
            <person name="Roux C."/>
            <person name="Martin F.M."/>
            <person name="Corradi N."/>
        </authorList>
    </citation>
    <scope>NUCLEOTIDE SEQUENCE [LARGE SCALE GENOMIC DNA]</scope>
    <source>
        <strain evidence="4 5">A1</strain>
    </source>
</reference>
<dbReference type="GO" id="GO:0006355">
    <property type="term" value="P:regulation of DNA-templated transcription"/>
    <property type="evidence" value="ECO:0007669"/>
    <property type="project" value="TreeGrafter"/>
</dbReference>
<dbReference type="SMART" id="SM00297">
    <property type="entry name" value="BROMO"/>
    <property type="match status" value="1"/>
</dbReference>
<accession>A0A2N0RSB6</accession>
<keyword evidence="1 2" id="KW-0103">Bromodomain</keyword>
<dbReference type="EMBL" id="LLXH01000480">
    <property type="protein sequence ID" value="PKC66206.1"/>
    <property type="molecule type" value="Genomic_DNA"/>
</dbReference>
<evidence type="ECO:0000259" key="3">
    <source>
        <dbReference type="PROSITE" id="PS50014"/>
    </source>
</evidence>
<protein>
    <submittedName>
        <fullName evidence="4">Bromodomain-containing protein</fullName>
    </submittedName>
</protein>
<reference evidence="4 5" key="2">
    <citation type="submission" date="2017-10" db="EMBL/GenBank/DDBJ databases">
        <title>Genome analyses suggest a sexual origin of heterokaryosis in a supposedly ancient asexual fungus.</title>
        <authorList>
            <person name="Corradi N."/>
            <person name="Sedzielewska K."/>
            <person name="Noel J."/>
            <person name="Charron P."/>
            <person name="Farinelli L."/>
            <person name="Marton T."/>
            <person name="Kruger M."/>
            <person name="Pelin A."/>
            <person name="Brachmann A."/>
            <person name="Corradi N."/>
        </authorList>
    </citation>
    <scope>NUCLEOTIDE SEQUENCE [LARGE SCALE GENOMIC DNA]</scope>
    <source>
        <strain evidence="4 5">A1</strain>
    </source>
</reference>
<evidence type="ECO:0000313" key="5">
    <source>
        <dbReference type="Proteomes" id="UP000232688"/>
    </source>
</evidence>
<dbReference type="GO" id="GO:0006338">
    <property type="term" value="P:chromatin remodeling"/>
    <property type="evidence" value="ECO:0007669"/>
    <property type="project" value="TreeGrafter"/>
</dbReference>
<dbReference type="VEuPathDB" id="FungiDB:RhiirA1_460008"/>